<evidence type="ECO:0000313" key="3">
    <source>
        <dbReference type="Proteomes" id="UP000279259"/>
    </source>
</evidence>
<accession>A0A427Y2D6</accession>
<dbReference type="EMBL" id="RSCD01000021">
    <property type="protein sequence ID" value="RSH85262.1"/>
    <property type="molecule type" value="Genomic_DNA"/>
</dbReference>
<feature type="region of interest" description="Disordered" evidence="1">
    <location>
        <begin position="742"/>
        <end position="766"/>
    </location>
</feature>
<feature type="compositionally biased region" description="Basic residues" evidence="1">
    <location>
        <begin position="105"/>
        <end position="117"/>
    </location>
</feature>
<dbReference type="PANTHER" id="PTHR22684:SF0">
    <property type="entry name" value="RIBOSOME QUALITY CONTROL COMPLEX SUBUNIT TCF25"/>
    <property type="match status" value="1"/>
</dbReference>
<proteinExistence type="predicted"/>
<dbReference type="Proteomes" id="UP000279259">
    <property type="component" value="Unassembled WGS sequence"/>
</dbReference>
<feature type="compositionally biased region" description="Acidic residues" evidence="1">
    <location>
        <begin position="60"/>
        <end position="70"/>
    </location>
</feature>
<dbReference type="PANTHER" id="PTHR22684">
    <property type="entry name" value="NULP1-RELATED"/>
    <property type="match status" value="1"/>
</dbReference>
<comment type="caution">
    <text evidence="2">The sequence shown here is derived from an EMBL/GenBank/DDBJ whole genome shotgun (WGS) entry which is preliminary data.</text>
</comment>
<evidence type="ECO:0008006" key="4">
    <source>
        <dbReference type="Google" id="ProtNLM"/>
    </source>
</evidence>
<dbReference type="InterPro" id="IPR006994">
    <property type="entry name" value="TCF25/Rqc1"/>
</dbReference>
<organism evidence="2 3">
    <name type="scientific">Saitozyma podzolica</name>
    <dbReference type="NCBI Taxonomy" id="1890683"/>
    <lineage>
        <taxon>Eukaryota</taxon>
        <taxon>Fungi</taxon>
        <taxon>Dikarya</taxon>
        <taxon>Basidiomycota</taxon>
        <taxon>Agaricomycotina</taxon>
        <taxon>Tremellomycetes</taxon>
        <taxon>Tremellales</taxon>
        <taxon>Trimorphomycetaceae</taxon>
        <taxon>Saitozyma</taxon>
    </lineage>
</organism>
<dbReference type="Pfam" id="PF04910">
    <property type="entry name" value="Tcf25"/>
    <property type="match status" value="1"/>
</dbReference>
<reference evidence="2 3" key="1">
    <citation type="submission" date="2018-11" db="EMBL/GenBank/DDBJ databases">
        <title>Genome sequence of Saitozyma podzolica DSM 27192.</title>
        <authorList>
            <person name="Aliyu H."/>
            <person name="Gorte O."/>
            <person name="Ochsenreither K."/>
        </authorList>
    </citation>
    <scope>NUCLEOTIDE SEQUENCE [LARGE SCALE GENOMIC DNA]</scope>
    <source>
        <strain evidence="2 3">DSM 27192</strain>
    </source>
</reference>
<gene>
    <name evidence="2" type="ORF">EHS25_005069</name>
</gene>
<feature type="compositionally biased region" description="Acidic residues" evidence="1">
    <location>
        <begin position="85"/>
        <end position="98"/>
    </location>
</feature>
<evidence type="ECO:0000313" key="2">
    <source>
        <dbReference type="EMBL" id="RSH85262.1"/>
    </source>
</evidence>
<dbReference type="AlphaFoldDB" id="A0A427Y2D6"/>
<feature type="region of interest" description="Disordered" evidence="1">
    <location>
        <begin position="43"/>
        <end position="161"/>
    </location>
</feature>
<sequence>MEDLPMSATTSSVILLLHIVIVKLTYSMSKKLNRRQQRELQELEQLKAAQREVEASKADSDEEEEEDDEPGGGPVNAFAALGPDDGVDPEETEEEEEVAPAAAPKKSKKKKSKKKKSTTATPKVEDEDDSAASPAATGPAKGGKGKKKGGGGTVQPAGDEEMDEVDKALAELKLKYGEDSAGATAGASGAASTSAGAMVYRQLLSVDPKNLDADAELRRFFGSKVIAGDKPSTRRVARGYTLSKPKANYPPPTSLAGLGMREMTDEEVAEVYERRLLDMTKSGEKWFTFEHAGVWREITKQFLGAVRSHDPNELMALLQVYPWHVDTLLQMSEVYRLQSDIGAASDYAERALYAFDRCLAPSFNVSSGACRLDFDRVENRPMFTALHRIISYLGRRGCWNTAFNFAKLLFALDPMESAGGAHTLMPHQGDPHGAAFWLDFLAVKSGNPGWIISMMEESSSWEPASLFKGYPGMAYGLALARRAQETVDKSSDHSKSDEDLREAMTTFPQVIIPLADKIGATVPGAARSEPLLSVQAGHTDDQTNVLHLLAHIYVSRSEALWKEAFNLAWFESQLPQALSQLRDPVAFQNREDALSMWEFARDPMDESETMNVPLFVCRHVVCSESTAFVGFLPQAIRNAAVHAFDPLPPSTAISAYNGDYFAGVKISGRGVRGGGGGGAGARDMAEGFMERLMDAVQTHPADWQDRVRNALRDMLGQRAYAAIPEEHRQEMIQQFIDVAGGATGEAGEGGEARMPGGFPGAGQDEP</sequence>
<dbReference type="OrthoDB" id="205993at2759"/>
<name>A0A427Y2D6_9TREE</name>
<feature type="compositionally biased region" description="Basic and acidic residues" evidence="1">
    <location>
        <begin position="43"/>
        <end position="59"/>
    </location>
</feature>
<dbReference type="STRING" id="1890683.A0A427Y2D6"/>
<dbReference type="GO" id="GO:1990112">
    <property type="term" value="C:RQC complex"/>
    <property type="evidence" value="ECO:0007669"/>
    <property type="project" value="TreeGrafter"/>
</dbReference>
<evidence type="ECO:0000256" key="1">
    <source>
        <dbReference type="SAM" id="MobiDB-lite"/>
    </source>
</evidence>
<keyword evidence="3" id="KW-1185">Reference proteome</keyword>
<dbReference type="GO" id="GO:1990116">
    <property type="term" value="P:ribosome-associated ubiquitin-dependent protein catabolic process"/>
    <property type="evidence" value="ECO:0007669"/>
    <property type="project" value="TreeGrafter"/>
</dbReference>
<dbReference type="GO" id="GO:0072344">
    <property type="term" value="P:rescue of stalled ribosome"/>
    <property type="evidence" value="ECO:0007669"/>
    <property type="project" value="TreeGrafter"/>
</dbReference>
<protein>
    <recommendedName>
        <fullName evidence="4">DUF654-domain-containing protein</fullName>
    </recommendedName>
</protein>